<organism evidence="4 5">
    <name type="scientific">Vibrio cortegadensis</name>
    <dbReference type="NCBI Taxonomy" id="1328770"/>
    <lineage>
        <taxon>Bacteria</taxon>
        <taxon>Pseudomonadati</taxon>
        <taxon>Pseudomonadota</taxon>
        <taxon>Gammaproteobacteria</taxon>
        <taxon>Vibrionales</taxon>
        <taxon>Vibrionaceae</taxon>
        <taxon>Vibrio</taxon>
    </lineage>
</organism>
<sequence>MNPLVSVQHVSKSYVSNSYVSNSYISKNPVSKSNASKISNNALHDVSFELHAGQVLGLLGHNGAGKSTLINALLGAHRYQGEISVNGCHPIDQHAKLMEHLAYISDVNVLPDWMSVAQLLKYTSGVHPSFDIKKAKATLAKTEIKPSSKIKSLSKGMKVQLHLAVVIATDTKVLILDEPTLGLDLLYRDTFYRHLLEWFHDGERTLIIASHEVSEIEHLLTDVLILKNGKAVLQDSMENVGENYFILDASNIHNDDIRKLKPLSSQAGLGSMKWLLKAEYKTQVANLGDIHTANLADLFIALQREEA</sequence>
<keyword evidence="1" id="KW-0547">Nucleotide-binding</keyword>
<keyword evidence="2 4" id="KW-0067">ATP-binding</keyword>
<keyword evidence="5" id="KW-1185">Reference proteome</keyword>
<proteinExistence type="predicted"/>
<dbReference type="InterPro" id="IPR027417">
    <property type="entry name" value="P-loop_NTPase"/>
</dbReference>
<dbReference type="GO" id="GO:0005524">
    <property type="term" value="F:ATP binding"/>
    <property type="evidence" value="ECO:0007669"/>
    <property type="project" value="UniProtKB-KW"/>
</dbReference>
<evidence type="ECO:0000313" key="4">
    <source>
        <dbReference type="EMBL" id="MEZ8194498.1"/>
    </source>
</evidence>
<dbReference type="PROSITE" id="PS50893">
    <property type="entry name" value="ABC_TRANSPORTER_2"/>
    <property type="match status" value="1"/>
</dbReference>
<gene>
    <name evidence="4" type="ORF">ACED38_06290</name>
</gene>
<evidence type="ECO:0000259" key="3">
    <source>
        <dbReference type="PROSITE" id="PS50893"/>
    </source>
</evidence>
<comment type="caution">
    <text evidence="4">The sequence shown here is derived from an EMBL/GenBank/DDBJ whole genome shotgun (WGS) entry which is preliminary data.</text>
</comment>
<dbReference type="CDD" id="cd03230">
    <property type="entry name" value="ABC_DR_subfamily_A"/>
    <property type="match status" value="1"/>
</dbReference>
<evidence type="ECO:0000256" key="1">
    <source>
        <dbReference type="ARBA" id="ARBA00022741"/>
    </source>
</evidence>
<dbReference type="PANTHER" id="PTHR43158:SF1">
    <property type="entry name" value="ABC TRANSPORTER, ATP-BINDING PROTEIN"/>
    <property type="match status" value="1"/>
</dbReference>
<dbReference type="SUPFAM" id="SSF52540">
    <property type="entry name" value="P-loop containing nucleoside triphosphate hydrolases"/>
    <property type="match status" value="1"/>
</dbReference>
<dbReference type="Pfam" id="PF00005">
    <property type="entry name" value="ABC_tran"/>
    <property type="match status" value="1"/>
</dbReference>
<dbReference type="RefSeq" id="WP_371729975.1">
    <property type="nucleotide sequence ID" value="NZ_JBGOOT010000003.1"/>
</dbReference>
<dbReference type="EMBL" id="JBGOOT010000003">
    <property type="protein sequence ID" value="MEZ8194498.1"/>
    <property type="molecule type" value="Genomic_DNA"/>
</dbReference>
<evidence type="ECO:0000256" key="2">
    <source>
        <dbReference type="ARBA" id="ARBA00022840"/>
    </source>
</evidence>
<dbReference type="InterPro" id="IPR003593">
    <property type="entry name" value="AAA+_ATPase"/>
</dbReference>
<reference evidence="4 5" key="1">
    <citation type="submission" date="2024-06" db="EMBL/GenBank/DDBJ databases">
        <authorList>
            <person name="Steensen K."/>
            <person name="Seneca J."/>
            <person name="Bartlau N."/>
            <person name="Yu A.X."/>
            <person name="Polz M.F."/>
        </authorList>
    </citation>
    <scope>NUCLEOTIDE SEQUENCE [LARGE SCALE GENOMIC DNA]</scope>
    <source>
        <strain evidence="4 5">FF146</strain>
    </source>
</reference>
<dbReference type="Proteomes" id="UP001569153">
    <property type="component" value="Unassembled WGS sequence"/>
</dbReference>
<feature type="domain" description="ABC transporter" evidence="3">
    <location>
        <begin position="25"/>
        <end position="253"/>
    </location>
</feature>
<evidence type="ECO:0000313" key="5">
    <source>
        <dbReference type="Proteomes" id="UP001569153"/>
    </source>
</evidence>
<dbReference type="SMART" id="SM00382">
    <property type="entry name" value="AAA"/>
    <property type="match status" value="1"/>
</dbReference>
<accession>A0ABV4M4N5</accession>
<name>A0ABV4M4N5_9VIBR</name>
<dbReference type="Gene3D" id="3.40.50.300">
    <property type="entry name" value="P-loop containing nucleotide triphosphate hydrolases"/>
    <property type="match status" value="1"/>
</dbReference>
<dbReference type="InterPro" id="IPR003439">
    <property type="entry name" value="ABC_transporter-like_ATP-bd"/>
</dbReference>
<protein>
    <submittedName>
        <fullName evidence="4">ABC transporter ATP-binding protein</fullName>
    </submittedName>
</protein>
<dbReference type="PANTHER" id="PTHR43158">
    <property type="entry name" value="SKFA PEPTIDE EXPORT ATP-BINDING PROTEIN SKFE"/>
    <property type="match status" value="1"/>
</dbReference>